<evidence type="ECO:0000313" key="1">
    <source>
        <dbReference type="EMBL" id="KAG8077133.1"/>
    </source>
</evidence>
<dbReference type="EMBL" id="JAAALK010000283">
    <property type="protein sequence ID" value="KAG8077133.1"/>
    <property type="molecule type" value="Genomic_DNA"/>
</dbReference>
<proteinExistence type="predicted"/>
<reference evidence="1" key="2">
    <citation type="submission" date="2021-02" db="EMBL/GenBank/DDBJ databases">
        <authorList>
            <person name="Kimball J.A."/>
            <person name="Haas M.W."/>
            <person name="Macchietto M."/>
            <person name="Kono T."/>
            <person name="Duquette J."/>
            <person name="Shao M."/>
        </authorList>
    </citation>
    <scope>NUCLEOTIDE SEQUENCE</scope>
    <source>
        <tissue evidence="1">Fresh leaf tissue</tissue>
    </source>
</reference>
<accession>A0A8J5W3Y1</accession>
<gene>
    <name evidence="1" type="ORF">GUJ93_ZPchr0006g43069</name>
</gene>
<dbReference type="Proteomes" id="UP000729402">
    <property type="component" value="Unassembled WGS sequence"/>
</dbReference>
<protein>
    <submittedName>
        <fullName evidence="1">Uncharacterized protein</fullName>
    </submittedName>
</protein>
<name>A0A8J5W3Y1_ZIZPA</name>
<organism evidence="1 2">
    <name type="scientific">Zizania palustris</name>
    <name type="common">Northern wild rice</name>
    <dbReference type="NCBI Taxonomy" id="103762"/>
    <lineage>
        <taxon>Eukaryota</taxon>
        <taxon>Viridiplantae</taxon>
        <taxon>Streptophyta</taxon>
        <taxon>Embryophyta</taxon>
        <taxon>Tracheophyta</taxon>
        <taxon>Spermatophyta</taxon>
        <taxon>Magnoliopsida</taxon>
        <taxon>Liliopsida</taxon>
        <taxon>Poales</taxon>
        <taxon>Poaceae</taxon>
        <taxon>BOP clade</taxon>
        <taxon>Oryzoideae</taxon>
        <taxon>Oryzeae</taxon>
        <taxon>Zizaniinae</taxon>
        <taxon>Zizania</taxon>
    </lineage>
</organism>
<sequence>MAGYFETLWLVRRGGGDMAKVTGGGDDGEAEELGERCNDISDREVVAVADENALAKLYNYLIRNMTRMSLGFDNWL</sequence>
<evidence type="ECO:0000313" key="2">
    <source>
        <dbReference type="Proteomes" id="UP000729402"/>
    </source>
</evidence>
<comment type="caution">
    <text evidence="1">The sequence shown here is derived from an EMBL/GenBank/DDBJ whole genome shotgun (WGS) entry which is preliminary data.</text>
</comment>
<keyword evidence="2" id="KW-1185">Reference proteome</keyword>
<reference evidence="1" key="1">
    <citation type="journal article" date="2021" name="bioRxiv">
        <title>Whole Genome Assembly and Annotation of Northern Wild Rice, Zizania palustris L., Supports a Whole Genome Duplication in the Zizania Genus.</title>
        <authorList>
            <person name="Haas M."/>
            <person name="Kono T."/>
            <person name="Macchietto M."/>
            <person name="Millas R."/>
            <person name="McGilp L."/>
            <person name="Shao M."/>
            <person name="Duquette J."/>
            <person name="Hirsch C.N."/>
            <person name="Kimball J."/>
        </authorList>
    </citation>
    <scope>NUCLEOTIDE SEQUENCE</scope>
    <source>
        <tissue evidence="1">Fresh leaf tissue</tissue>
    </source>
</reference>
<dbReference type="AlphaFoldDB" id="A0A8J5W3Y1"/>